<gene>
    <name evidence="2" type="primary">Piso0_002715</name>
    <name evidence="2" type="ORF">GNLVRS01_PISO0I16222g</name>
</gene>
<feature type="compositionally biased region" description="Polar residues" evidence="1">
    <location>
        <begin position="101"/>
        <end position="132"/>
    </location>
</feature>
<protein>
    <submittedName>
        <fullName evidence="2">Piso0_002715 protein</fullName>
    </submittedName>
</protein>
<organism evidence="2 3">
    <name type="scientific">Pichia sorbitophila (strain ATCC MYA-4447 / BCRC 22081 / CBS 7064 / NBRC 10061 / NRRL Y-12695)</name>
    <name type="common">Hybrid yeast</name>
    <dbReference type="NCBI Taxonomy" id="559304"/>
    <lineage>
        <taxon>Eukaryota</taxon>
        <taxon>Fungi</taxon>
        <taxon>Dikarya</taxon>
        <taxon>Ascomycota</taxon>
        <taxon>Saccharomycotina</taxon>
        <taxon>Pichiomycetes</taxon>
        <taxon>Debaryomycetaceae</taxon>
        <taxon>Millerozyma</taxon>
    </lineage>
</organism>
<feature type="region of interest" description="Disordered" evidence="1">
    <location>
        <begin position="1"/>
        <end position="180"/>
    </location>
</feature>
<proteinExistence type="predicted"/>
<sequence>MFSFRIPTLFKSRKRSTMGPKRSQGKRTRLSTKKITKGAAVPKPTRRQQQQPPGDQIDYSSNVEESEPDTSVYEPAIRPTIPPASRETRAKSRSPTKRTRASQSVKNQKGIESQPKQVQLTNRASTSAQQDSAEQDAIQVPSTIDPPTIEPERQSTPSQVQTQSSLEIQSQGAPTPATTKSPYIRKRYCNMCDELRVYTDDVPIPHLICDLVPEIRDKPSSVSFDGYEISITDSCSFESFKVAFPVKDDMKNFLLSFFVQSVVENHYSAKFFGNYVLLWRNSLGIVLYETADKGLFDAIPINQLDLESGYIEPPLELLQVFRRSQGVDHLTTIGLPSSWLHVFQSQRDKTAHAPPGDASHVLGLFNAALVPEWRLIFSAFESNKQETSWTSKAIAVALKMVQLQSNSSFRDLVDVYVAYTSIYTGILWPRVRSYKALRHVARSGCRH</sequence>
<dbReference type="InParanoid" id="G8YFS3"/>
<dbReference type="EMBL" id="FO082051">
    <property type="protein sequence ID" value="CCE82022.1"/>
    <property type="molecule type" value="Genomic_DNA"/>
</dbReference>
<evidence type="ECO:0000256" key="1">
    <source>
        <dbReference type="SAM" id="MobiDB-lite"/>
    </source>
</evidence>
<evidence type="ECO:0000313" key="3">
    <source>
        <dbReference type="Proteomes" id="UP000005222"/>
    </source>
</evidence>
<feature type="compositionally biased region" description="Polar residues" evidence="1">
    <location>
        <begin position="166"/>
        <end position="180"/>
    </location>
</feature>
<keyword evidence="3" id="KW-1185">Reference proteome</keyword>
<accession>G8YFS3</accession>
<feature type="compositionally biased region" description="Basic residues" evidence="1">
    <location>
        <begin position="23"/>
        <end position="36"/>
    </location>
</feature>
<evidence type="ECO:0000313" key="2">
    <source>
        <dbReference type="EMBL" id="CCE82022.1"/>
    </source>
</evidence>
<dbReference type="AlphaFoldDB" id="G8YFS3"/>
<dbReference type="HOGENOM" id="CLU_612668_0_0_1"/>
<dbReference type="Proteomes" id="UP000005222">
    <property type="component" value="Chromosome I"/>
</dbReference>
<feature type="compositionally biased region" description="Low complexity" evidence="1">
    <location>
        <begin position="154"/>
        <end position="165"/>
    </location>
</feature>
<name>G8YFS3_PICSO</name>
<reference evidence="2 3" key="1">
    <citation type="journal article" date="2012" name="G3 (Bethesda)">
        <title>Pichia sorbitophila, an interspecies yeast hybrid reveals early steps of genome resolution following polyploidization.</title>
        <authorList>
            <person name="Leh Louis V."/>
            <person name="Despons L."/>
            <person name="Friedrich A."/>
            <person name="Martin T."/>
            <person name="Durrens P."/>
            <person name="Casaregola S."/>
            <person name="Neuveglise C."/>
            <person name="Fairhead C."/>
            <person name="Marck C."/>
            <person name="Cruz J.A."/>
            <person name="Straub M.L."/>
            <person name="Kugler V."/>
            <person name="Sacerdot C."/>
            <person name="Uzunov Z."/>
            <person name="Thierry A."/>
            <person name="Weiss S."/>
            <person name="Bleykasten C."/>
            <person name="De Montigny J."/>
            <person name="Jacques N."/>
            <person name="Jung P."/>
            <person name="Lemaire M."/>
            <person name="Mallet S."/>
            <person name="Morel G."/>
            <person name="Richard G.F."/>
            <person name="Sarkar A."/>
            <person name="Savel G."/>
            <person name="Schacherer J."/>
            <person name="Seret M.L."/>
            <person name="Talla E."/>
            <person name="Samson G."/>
            <person name="Jubin C."/>
            <person name="Poulain J."/>
            <person name="Vacherie B."/>
            <person name="Barbe V."/>
            <person name="Pelletier E."/>
            <person name="Sherman D.J."/>
            <person name="Westhof E."/>
            <person name="Weissenbach J."/>
            <person name="Baret P.V."/>
            <person name="Wincker P."/>
            <person name="Gaillardin C."/>
            <person name="Dujon B."/>
            <person name="Souciet J.L."/>
        </authorList>
    </citation>
    <scope>NUCLEOTIDE SEQUENCE [LARGE SCALE GENOMIC DNA]</scope>
    <source>
        <strain evidence="3">ATCC MYA-4447 / BCRC 22081 / CBS 7064 / NBRC 10061 / NRRL Y-12695</strain>
    </source>
</reference>
<feature type="compositionally biased region" description="Basic residues" evidence="1">
    <location>
        <begin position="91"/>
        <end position="100"/>
    </location>
</feature>